<feature type="domain" description="Sulfotransferase" evidence="7">
    <location>
        <begin position="36"/>
        <end position="276"/>
    </location>
</feature>
<evidence type="ECO:0000313" key="8">
    <source>
        <dbReference type="Ensembl" id="ENSATEP00000062471.2"/>
    </source>
</evidence>
<reference evidence="8" key="3">
    <citation type="submission" date="2025-09" db="UniProtKB">
        <authorList>
            <consortium name="Ensembl"/>
        </authorList>
    </citation>
    <scope>IDENTIFICATION</scope>
</reference>
<comment type="subcellular location">
    <subcellularLocation>
        <location evidence="1">Cytoplasm</location>
    </subcellularLocation>
</comment>
<dbReference type="SUPFAM" id="SSF52540">
    <property type="entry name" value="P-loop containing nucleoside triphosphate hydrolases"/>
    <property type="match status" value="1"/>
</dbReference>
<proteinExistence type="inferred from homology"/>
<accession>A0A7N6BH10</accession>
<dbReference type="InParanoid" id="A0A7N6BH10"/>
<dbReference type="Proteomes" id="UP000265040">
    <property type="component" value="Chromosome 8"/>
</dbReference>
<dbReference type="Pfam" id="PF00685">
    <property type="entry name" value="Sulfotransfer_1"/>
    <property type="match status" value="1"/>
</dbReference>
<name>A0A7N6BH10_ANATE</name>
<dbReference type="GO" id="GO:0008146">
    <property type="term" value="F:sulfotransferase activity"/>
    <property type="evidence" value="ECO:0007669"/>
    <property type="project" value="InterPro"/>
</dbReference>
<reference evidence="8" key="2">
    <citation type="submission" date="2025-08" db="UniProtKB">
        <authorList>
            <consortium name="Ensembl"/>
        </authorList>
    </citation>
    <scope>IDENTIFICATION</scope>
</reference>
<dbReference type="FunCoup" id="A0A7N6BH10">
    <property type="interactions" value="15"/>
</dbReference>
<dbReference type="GeneTree" id="ENSGT00940000156772"/>
<evidence type="ECO:0000256" key="3">
    <source>
        <dbReference type="ARBA" id="ARBA00022490"/>
    </source>
</evidence>
<evidence type="ECO:0000256" key="4">
    <source>
        <dbReference type="ARBA" id="ARBA00022679"/>
    </source>
</evidence>
<dbReference type="Ensembl" id="ENSATET00000048192.2">
    <property type="protein sequence ID" value="ENSATEP00000062471.2"/>
    <property type="gene ID" value="ENSATEG00000026135.2"/>
</dbReference>
<dbReference type="InterPro" id="IPR000863">
    <property type="entry name" value="Sulfotransferase_dom"/>
</dbReference>
<keyword evidence="5" id="KW-0128">Catecholamine metabolism</keyword>
<dbReference type="Gene3D" id="3.40.50.300">
    <property type="entry name" value="P-loop containing nucleotide triphosphate hydrolases"/>
    <property type="match status" value="1"/>
</dbReference>
<reference evidence="8" key="1">
    <citation type="submission" date="2021-04" db="EMBL/GenBank/DDBJ databases">
        <authorList>
            <consortium name="Wellcome Sanger Institute Data Sharing"/>
        </authorList>
    </citation>
    <scope>NUCLEOTIDE SEQUENCE [LARGE SCALE GENOMIC DNA]</scope>
</reference>
<protein>
    <recommendedName>
        <fullName evidence="6">Sulfotransferase</fullName>
        <ecNumber evidence="6">2.8.2.-</ecNumber>
    </recommendedName>
</protein>
<keyword evidence="9" id="KW-1185">Reference proteome</keyword>
<evidence type="ECO:0000256" key="5">
    <source>
        <dbReference type="ARBA" id="ARBA00022939"/>
    </source>
</evidence>
<dbReference type="GO" id="GO:0005737">
    <property type="term" value="C:cytoplasm"/>
    <property type="evidence" value="ECO:0007669"/>
    <property type="project" value="UniProtKB-SubCell"/>
</dbReference>
<dbReference type="AlphaFoldDB" id="A0A7N6BH10"/>
<evidence type="ECO:0000256" key="6">
    <source>
        <dbReference type="RuleBase" id="RU361155"/>
    </source>
</evidence>
<organism evidence="8 9">
    <name type="scientific">Anabas testudineus</name>
    <name type="common">Climbing perch</name>
    <name type="synonym">Anthias testudineus</name>
    <dbReference type="NCBI Taxonomy" id="64144"/>
    <lineage>
        <taxon>Eukaryota</taxon>
        <taxon>Metazoa</taxon>
        <taxon>Chordata</taxon>
        <taxon>Craniata</taxon>
        <taxon>Vertebrata</taxon>
        <taxon>Euteleostomi</taxon>
        <taxon>Actinopterygii</taxon>
        <taxon>Neopterygii</taxon>
        <taxon>Teleostei</taxon>
        <taxon>Neoteleostei</taxon>
        <taxon>Acanthomorphata</taxon>
        <taxon>Anabantaria</taxon>
        <taxon>Anabantiformes</taxon>
        <taxon>Anabantoidei</taxon>
        <taxon>Anabantidae</taxon>
        <taxon>Anabas</taxon>
    </lineage>
</organism>
<evidence type="ECO:0000313" key="9">
    <source>
        <dbReference type="Proteomes" id="UP000265040"/>
    </source>
</evidence>
<dbReference type="FunFam" id="3.40.50.300:FF:000433">
    <property type="entry name" value="Estrogen sulfotransferase"/>
    <property type="match status" value="1"/>
</dbReference>
<evidence type="ECO:0000259" key="7">
    <source>
        <dbReference type="Pfam" id="PF00685"/>
    </source>
</evidence>
<comment type="similarity">
    <text evidence="2 6">Belongs to the sulfotransferase 1 family.</text>
</comment>
<keyword evidence="3" id="KW-0963">Cytoplasm</keyword>
<dbReference type="GO" id="GO:0006805">
    <property type="term" value="P:xenobiotic metabolic process"/>
    <property type="evidence" value="ECO:0007669"/>
    <property type="project" value="UniProtKB-ARBA"/>
</dbReference>
<dbReference type="GO" id="GO:0006584">
    <property type="term" value="P:catecholamine metabolic process"/>
    <property type="evidence" value="ECO:0007669"/>
    <property type="project" value="UniProtKB-KW"/>
</dbReference>
<dbReference type="InterPro" id="IPR027417">
    <property type="entry name" value="P-loop_NTPase"/>
</dbReference>
<evidence type="ECO:0000256" key="2">
    <source>
        <dbReference type="ARBA" id="ARBA00005771"/>
    </source>
</evidence>
<keyword evidence="4 6" id="KW-0808">Transferase</keyword>
<sequence>MEKITDYLCRYKSYNFPIEKVTSEYIDSLQSFEIRDSDIFLVTYPKSGTIWTQQIIISICELGGGLNEYSNNYDQMPWLEYTEGQKDYSLRPSPRLFASHLIPTLMPPGLKDKKTKIIYVMRNPKDNIVSYYHFSGDLTDMETPKSFDWFLEEYLKGNVLASSWFDHIREWHSKKDQYDILFLTYEDMILDLKTAVTKICRFLGKNLSEEAIEQVVEKSTFKTMKKDSKANYEFIPQDKFSGNFMRKGQIGDWKNIFTVAQSERVDKVLQEKLGDLSLKAASLKMRANSPSPTLSTTQLVWFHSTN</sequence>
<dbReference type="PANTHER" id="PTHR11783">
    <property type="entry name" value="SULFOTRANSFERASE SULT"/>
    <property type="match status" value="1"/>
</dbReference>
<evidence type="ECO:0000256" key="1">
    <source>
        <dbReference type="ARBA" id="ARBA00004496"/>
    </source>
</evidence>
<dbReference type="OrthoDB" id="205623at2759"/>
<dbReference type="EC" id="2.8.2.-" evidence="6"/>